<evidence type="ECO:0000313" key="6">
    <source>
        <dbReference type="Proteomes" id="UP001140510"/>
    </source>
</evidence>
<dbReference type="SUPFAM" id="SSF54001">
    <property type="entry name" value="Cysteine proteinases"/>
    <property type="match status" value="1"/>
</dbReference>
<evidence type="ECO:0000256" key="3">
    <source>
        <dbReference type="ARBA" id="ARBA00022801"/>
    </source>
</evidence>
<dbReference type="AlphaFoldDB" id="A0A9W9DBC5"/>
<gene>
    <name evidence="5" type="ORF">N0V91_002258</name>
</gene>
<keyword evidence="2" id="KW-0645">Protease</keyword>
<dbReference type="Proteomes" id="UP001140510">
    <property type="component" value="Unassembled WGS sequence"/>
</dbReference>
<evidence type="ECO:0000256" key="2">
    <source>
        <dbReference type="ARBA" id="ARBA00022670"/>
    </source>
</evidence>
<keyword evidence="3" id="KW-0378">Hydrolase</keyword>
<evidence type="ECO:0000313" key="5">
    <source>
        <dbReference type="EMBL" id="KAJ4409784.1"/>
    </source>
</evidence>
<name>A0A9W9DBC5_9PLEO</name>
<keyword evidence="6" id="KW-1185">Reference proteome</keyword>
<dbReference type="InterPro" id="IPR038765">
    <property type="entry name" value="Papain-like_cys_pep_sf"/>
</dbReference>
<dbReference type="GO" id="GO:0008234">
    <property type="term" value="F:cysteine-type peptidase activity"/>
    <property type="evidence" value="ECO:0007669"/>
    <property type="project" value="InterPro"/>
</dbReference>
<dbReference type="GO" id="GO:0019783">
    <property type="term" value="F:ubiquitin-like protein peptidase activity"/>
    <property type="evidence" value="ECO:0007669"/>
    <property type="project" value="UniProtKB-ARBA"/>
</dbReference>
<feature type="domain" description="Ubiquitin-like protease family profile" evidence="4">
    <location>
        <begin position="100"/>
        <end position="147"/>
    </location>
</feature>
<proteinExistence type="inferred from homology"/>
<evidence type="ECO:0000259" key="4">
    <source>
        <dbReference type="Pfam" id="PF02902"/>
    </source>
</evidence>
<sequence length="173" mass="19866">MGTDTRYVDAFMAPLTPKWRTAVDRFLQYAWIPLEHPKLALLGFARDQLADGRMVDDNLIHAYTHLLGQVRLSVPTIYTDPINEIQLSTSNGELPTLRQLNLTADVKNTQHIFWPVHHHDTFHWSLVHIDRVRKVITGHDSFNGLGEKRTEGNTDNRDFSMEIMFTSASSKLK</sequence>
<evidence type="ECO:0000256" key="1">
    <source>
        <dbReference type="ARBA" id="ARBA00005234"/>
    </source>
</evidence>
<dbReference type="Gene3D" id="3.40.395.10">
    <property type="entry name" value="Adenoviral Proteinase, Chain A"/>
    <property type="match status" value="1"/>
</dbReference>
<organism evidence="5 6">
    <name type="scientific">Didymella pomorum</name>
    <dbReference type="NCBI Taxonomy" id="749634"/>
    <lineage>
        <taxon>Eukaryota</taxon>
        <taxon>Fungi</taxon>
        <taxon>Dikarya</taxon>
        <taxon>Ascomycota</taxon>
        <taxon>Pezizomycotina</taxon>
        <taxon>Dothideomycetes</taxon>
        <taxon>Pleosporomycetidae</taxon>
        <taxon>Pleosporales</taxon>
        <taxon>Pleosporineae</taxon>
        <taxon>Didymellaceae</taxon>
        <taxon>Didymella</taxon>
    </lineage>
</organism>
<dbReference type="InterPro" id="IPR003653">
    <property type="entry name" value="Peptidase_C48_C"/>
</dbReference>
<comment type="similarity">
    <text evidence="1">Belongs to the peptidase C48 family.</text>
</comment>
<dbReference type="GO" id="GO:0006508">
    <property type="term" value="P:proteolysis"/>
    <property type="evidence" value="ECO:0007669"/>
    <property type="project" value="UniProtKB-KW"/>
</dbReference>
<protein>
    <recommendedName>
        <fullName evidence="4">Ubiquitin-like protease family profile domain-containing protein</fullName>
    </recommendedName>
</protein>
<reference evidence="5" key="1">
    <citation type="submission" date="2022-10" db="EMBL/GenBank/DDBJ databases">
        <title>Tapping the CABI collections for fungal endophytes: first genome assemblies for Collariella, Neodidymelliopsis, Ascochyta clinopodiicola, Didymella pomorum, Didymosphaeria variabile, Neocosmospora piperis and Neocucurbitaria cava.</title>
        <authorList>
            <person name="Hill R."/>
        </authorList>
    </citation>
    <scope>NUCLEOTIDE SEQUENCE</scope>
    <source>
        <strain evidence="5">IMI 355091</strain>
    </source>
</reference>
<dbReference type="Pfam" id="PF02902">
    <property type="entry name" value="Peptidase_C48"/>
    <property type="match status" value="1"/>
</dbReference>
<dbReference type="EMBL" id="JAPEVA010000010">
    <property type="protein sequence ID" value="KAJ4409784.1"/>
    <property type="molecule type" value="Genomic_DNA"/>
</dbReference>
<comment type="caution">
    <text evidence="5">The sequence shown here is derived from an EMBL/GenBank/DDBJ whole genome shotgun (WGS) entry which is preliminary data.</text>
</comment>
<accession>A0A9W9DBC5</accession>